<dbReference type="EMBL" id="KL402877">
    <property type="protein sequence ID" value="KEH16539.1"/>
    <property type="molecule type" value="Genomic_DNA"/>
</dbReference>
<dbReference type="AlphaFoldDB" id="A0A072TG46"/>
<dbReference type="Proteomes" id="UP000002051">
    <property type="component" value="Unassembled WGS sequence"/>
</dbReference>
<evidence type="ECO:0000313" key="3">
    <source>
        <dbReference type="EnsemblPlants" id="KEH16539"/>
    </source>
</evidence>
<evidence type="ECO:0000313" key="4">
    <source>
        <dbReference type="Proteomes" id="UP000002051"/>
    </source>
</evidence>
<sequence length="170" mass="18548">MKAMERMNKTQVTSYSSFVVANVVATRLRKNQTHLSGTIIVMRILLLLVSLALVGGDYTSSPQNPFVNVTHVPSPPAACIPSSNGSSLAAPHGFTFTTKKLVLTILGTIVGTFLMLGAIVACIWFIVKCLRKRKNQNRSSRTTVAVNWPSIGAYLLCKSLQHFSACFIYN</sequence>
<reference evidence="2 4" key="1">
    <citation type="journal article" date="2011" name="Nature">
        <title>The Medicago genome provides insight into the evolution of rhizobial symbioses.</title>
        <authorList>
            <person name="Young N.D."/>
            <person name="Debelle F."/>
            <person name="Oldroyd G.E."/>
            <person name="Geurts R."/>
            <person name="Cannon S.B."/>
            <person name="Udvardi M.K."/>
            <person name="Benedito V.A."/>
            <person name="Mayer K.F."/>
            <person name="Gouzy J."/>
            <person name="Schoof H."/>
            <person name="Van de Peer Y."/>
            <person name="Proost S."/>
            <person name="Cook D.R."/>
            <person name="Meyers B.C."/>
            <person name="Spannagl M."/>
            <person name="Cheung F."/>
            <person name="De Mita S."/>
            <person name="Krishnakumar V."/>
            <person name="Gundlach H."/>
            <person name="Zhou S."/>
            <person name="Mudge J."/>
            <person name="Bharti A.K."/>
            <person name="Murray J.D."/>
            <person name="Naoumkina M.A."/>
            <person name="Rosen B."/>
            <person name="Silverstein K.A."/>
            <person name="Tang H."/>
            <person name="Rombauts S."/>
            <person name="Zhao P.X."/>
            <person name="Zhou P."/>
            <person name="Barbe V."/>
            <person name="Bardou P."/>
            <person name="Bechner M."/>
            <person name="Bellec A."/>
            <person name="Berger A."/>
            <person name="Berges H."/>
            <person name="Bidwell S."/>
            <person name="Bisseling T."/>
            <person name="Choisne N."/>
            <person name="Couloux A."/>
            <person name="Denny R."/>
            <person name="Deshpande S."/>
            <person name="Dai X."/>
            <person name="Doyle J.J."/>
            <person name="Dudez A.M."/>
            <person name="Farmer A.D."/>
            <person name="Fouteau S."/>
            <person name="Franken C."/>
            <person name="Gibelin C."/>
            <person name="Gish J."/>
            <person name="Goldstein S."/>
            <person name="Gonzalez A.J."/>
            <person name="Green P.J."/>
            <person name="Hallab A."/>
            <person name="Hartog M."/>
            <person name="Hua A."/>
            <person name="Humphray S.J."/>
            <person name="Jeong D.H."/>
            <person name="Jing Y."/>
            <person name="Jocker A."/>
            <person name="Kenton S.M."/>
            <person name="Kim D.J."/>
            <person name="Klee K."/>
            <person name="Lai H."/>
            <person name="Lang C."/>
            <person name="Lin S."/>
            <person name="Macmil S.L."/>
            <person name="Magdelenat G."/>
            <person name="Matthews L."/>
            <person name="McCorrison J."/>
            <person name="Monaghan E.L."/>
            <person name="Mun J.H."/>
            <person name="Najar F.Z."/>
            <person name="Nicholson C."/>
            <person name="Noirot C."/>
            <person name="O'Bleness M."/>
            <person name="Paule C.R."/>
            <person name="Poulain J."/>
            <person name="Prion F."/>
            <person name="Qin B."/>
            <person name="Qu C."/>
            <person name="Retzel E.F."/>
            <person name="Riddle C."/>
            <person name="Sallet E."/>
            <person name="Samain S."/>
            <person name="Samson N."/>
            <person name="Sanders I."/>
            <person name="Saurat O."/>
            <person name="Scarpelli C."/>
            <person name="Schiex T."/>
            <person name="Segurens B."/>
            <person name="Severin A.J."/>
            <person name="Sherrier D.J."/>
            <person name="Shi R."/>
            <person name="Sims S."/>
            <person name="Singer S.R."/>
            <person name="Sinharoy S."/>
            <person name="Sterck L."/>
            <person name="Viollet A."/>
            <person name="Wang B.B."/>
            <person name="Wang K."/>
            <person name="Wang M."/>
            <person name="Wang X."/>
            <person name="Warfsmann J."/>
            <person name="Weissenbach J."/>
            <person name="White D.D."/>
            <person name="White J.D."/>
            <person name="Wiley G.B."/>
            <person name="Wincker P."/>
            <person name="Xing Y."/>
            <person name="Yang L."/>
            <person name="Yao Z."/>
            <person name="Ying F."/>
            <person name="Zhai J."/>
            <person name="Zhou L."/>
            <person name="Zuber A."/>
            <person name="Denarie J."/>
            <person name="Dixon R.A."/>
            <person name="May G.D."/>
            <person name="Schwartz D.C."/>
            <person name="Rogers J."/>
            <person name="Quetier F."/>
            <person name="Town C.D."/>
            <person name="Roe B.A."/>
        </authorList>
    </citation>
    <scope>NUCLEOTIDE SEQUENCE [LARGE SCALE GENOMIC DNA]</scope>
    <source>
        <strain evidence="2">A17</strain>
        <strain evidence="3 4">cv. Jemalong A17</strain>
    </source>
</reference>
<evidence type="ECO:0000313" key="2">
    <source>
        <dbReference type="EMBL" id="KEH16539.1"/>
    </source>
</evidence>
<dbReference type="PaxDb" id="3880-AES97306"/>
<feature type="transmembrane region" description="Helical" evidence="1">
    <location>
        <begin position="101"/>
        <end position="127"/>
    </location>
</feature>
<name>A0A072TG46_MEDTR</name>
<organism evidence="2 4">
    <name type="scientific">Medicago truncatula</name>
    <name type="common">Barrel medic</name>
    <name type="synonym">Medicago tribuloides</name>
    <dbReference type="NCBI Taxonomy" id="3880"/>
    <lineage>
        <taxon>Eukaryota</taxon>
        <taxon>Viridiplantae</taxon>
        <taxon>Streptophyta</taxon>
        <taxon>Embryophyta</taxon>
        <taxon>Tracheophyta</taxon>
        <taxon>Spermatophyta</taxon>
        <taxon>Magnoliopsida</taxon>
        <taxon>eudicotyledons</taxon>
        <taxon>Gunneridae</taxon>
        <taxon>Pentapetalae</taxon>
        <taxon>rosids</taxon>
        <taxon>fabids</taxon>
        <taxon>Fabales</taxon>
        <taxon>Fabaceae</taxon>
        <taxon>Papilionoideae</taxon>
        <taxon>50 kb inversion clade</taxon>
        <taxon>NPAAA clade</taxon>
        <taxon>Hologalegina</taxon>
        <taxon>IRL clade</taxon>
        <taxon>Trifolieae</taxon>
        <taxon>Medicago</taxon>
    </lineage>
</organism>
<accession>A0A072TG46</accession>
<gene>
    <name evidence="2" type="ORF">MTR_0152s0070</name>
</gene>
<reference evidence="2 4" key="2">
    <citation type="journal article" date="2014" name="BMC Genomics">
        <title>An improved genome release (version Mt4.0) for the model legume Medicago truncatula.</title>
        <authorList>
            <person name="Tang H."/>
            <person name="Krishnakumar V."/>
            <person name="Bidwell S."/>
            <person name="Rosen B."/>
            <person name="Chan A."/>
            <person name="Zhou S."/>
            <person name="Gentzbittel L."/>
            <person name="Childs K.L."/>
            <person name="Yandell M."/>
            <person name="Gundlach H."/>
            <person name="Mayer K.F."/>
            <person name="Schwartz D.C."/>
            <person name="Town C.D."/>
        </authorList>
    </citation>
    <scope>GENOME REANNOTATION</scope>
    <source>
        <strain evidence="2">A17</strain>
        <strain evidence="3 4">cv. Jemalong A17</strain>
    </source>
</reference>
<dbReference type="HOGENOM" id="CLU_1715993_0_0_1"/>
<keyword evidence="1 2" id="KW-0812">Transmembrane</keyword>
<evidence type="ECO:0000256" key="1">
    <source>
        <dbReference type="SAM" id="Phobius"/>
    </source>
</evidence>
<reference evidence="3" key="3">
    <citation type="submission" date="2015-06" db="UniProtKB">
        <authorList>
            <consortium name="EnsemblPlants"/>
        </authorList>
    </citation>
    <scope>IDENTIFICATION</scope>
    <source>
        <strain evidence="3">cv. Jemalong A17</strain>
    </source>
</reference>
<keyword evidence="1" id="KW-1133">Transmembrane helix</keyword>
<keyword evidence="4" id="KW-1185">Reference proteome</keyword>
<protein>
    <submittedName>
        <fullName evidence="2">Transmembrane protein, putative</fullName>
    </submittedName>
</protein>
<dbReference type="EnsemblPlants" id="KEH16539">
    <property type="protein sequence ID" value="KEH16539"/>
    <property type="gene ID" value="MTR_0152s0070"/>
</dbReference>
<keyword evidence="1" id="KW-0472">Membrane</keyword>
<proteinExistence type="predicted"/>
<feature type="transmembrane region" description="Helical" evidence="1">
    <location>
        <begin position="35"/>
        <end position="55"/>
    </location>
</feature>